<gene>
    <name evidence="3" type="ORF">KOR34_39920</name>
</gene>
<keyword evidence="4" id="KW-1185">Reference proteome</keyword>
<reference evidence="3 4" key="1">
    <citation type="submission" date="2019-02" db="EMBL/GenBank/DDBJ databases">
        <title>Deep-cultivation of Planctomycetes and their phenomic and genomic characterization uncovers novel biology.</title>
        <authorList>
            <person name="Wiegand S."/>
            <person name="Jogler M."/>
            <person name="Boedeker C."/>
            <person name="Pinto D."/>
            <person name="Vollmers J."/>
            <person name="Rivas-Marin E."/>
            <person name="Kohn T."/>
            <person name="Peeters S.H."/>
            <person name="Heuer A."/>
            <person name="Rast P."/>
            <person name="Oberbeckmann S."/>
            <person name="Bunk B."/>
            <person name="Jeske O."/>
            <person name="Meyerdierks A."/>
            <person name="Storesund J.E."/>
            <person name="Kallscheuer N."/>
            <person name="Luecker S."/>
            <person name="Lage O.M."/>
            <person name="Pohl T."/>
            <person name="Merkel B.J."/>
            <person name="Hornburger P."/>
            <person name="Mueller R.-W."/>
            <person name="Bruemmer F."/>
            <person name="Labrenz M."/>
            <person name="Spormann A.M."/>
            <person name="Op Den Camp H."/>
            <person name="Overmann J."/>
            <person name="Amann R."/>
            <person name="Jetten M.S.M."/>
            <person name="Mascher T."/>
            <person name="Medema M.H."/>
            <person name="Devos D.P."/>
            <person name="Kaster A.-K."/>
            <person name="Ovreas L."/>
            <person name="Rohde M."/>
            <person name="Galperin M.Y."/>
            <person name="Jogler C."/>
        </authorList>
    </citation>
    <scope>NUCLEOTIDE SEQUENCE [LARGE SCALE GENOMIC DNA]</scope>
    <source>
        <strain evidence="3 4">KOR34</strain>
    </source>
</reference>
<keyword evidence="2" id="KW-0732">Signal</keyword>
<dbReference type="Proteomes" id="UP000316714">
    <property type="component" value="Unassembled WGS sequence"/>
</dbReference>
<proteinExistence type="predicted"/>
<evidence type="ECO:0000256" key="1">
    <source>
        <dbReference type="SAM" id="MobiDB-lite"/>
    </source>
</evidence>
<dbReference type="PROSITE" id="PS00018">
    <property type="entry name" value="EF_HAND_1"/>
    <property type="match status" value="1"/>
</dbReference>
<name>A0A5C5V2M2_9BACT</name>
<evidence type="ECO:0008006" key="5">
    <source>
        <dbReference type="Google" id="ProtNLM"/>
    </source>
</evidence>
<dbReference type="RefSeq" id="WP_197531603.1">
    <property type="nucleotide sequence ID" value="NZ_SIHJ01000003.1"/>
</dbReference>
<evidence type="ECO:0000313" key="4">
    <source>
        <dbReference type="Proteomes" id="UP000316714"/>
    </source>
</evidence>
<dbReference type="AlphaFoldDB" id="A0A5C5V2M2"/>
<feature type="signal peptide" evidence="2">
    <location>
        <begin position="1"/>
        <end position="21"/>
    </location>
</feature>
<feature type="region of interest" description="Disordered" evidence="1">
    <location>
        <begin position="566"/>
        <end position="594"/>
    </location>
</feature>
<sequence length="1007" mass="100105" precursor="true">MTRSGQLAVLIWLAAAANAAAQVVINVPPDPAPTETTGDTTVNVLSGGALANSFDANEGSTVNVQGGSVGHYLDLFSGATLNLHSGSVGAWVDANDGSTVNIYGGFVHDSFQARSGSVVNIEGGEVDHFFHAHPGSTVNIRGGELGIAFEAHGDAVVNLDGGSLEAFSDIYDQVVLNINGGVFRHGGGIAPGLGLHAHSGTTVNLTAGGGSVFDMEEDVDFNMSGGWVGSVAVPNASEFSFSGGEVNGGMTLLAGGVARMSGGGANLGVEIASGGSLSLSGGSIGQYSQVDPGGLLTISGYDFRLDGAPIANLDTPGAEAPFDAPTGSVLSGVLADGSAFAFDLRSGADKIAAGALTLARRETPSLPTLVEVTTPTPDFYGVGAGREVRLLPGGELRRGFTAGVGSVIDVQGGQVGGGFDAVGAHVVQTGGLIGAGAELLTGATLELRGGAVEGSIGVRAGSTVVMSGGSIGQNGNARIEVSSGGAFLLTGGTLGDDVDVAAGAEFQVHGAGFRINGQPVEGLEAEGATTGVTVPPDALFTGVLADGSPFSFWSSDDFRDTVTLQRVTPPPAEPTTFESPGQEPPTGLRGGQTLVLSPGGSAPNSFIAAHGSTVRVEGGVMGGNFEALGAEVTVSSGRVEGVFDALDATHVTIDGGEVTGVNVAYGSTLLLSAGAITGRMVASHDSHVTIAGGTNISGVGDDGMQAQSGATIEILGGAVGNWVSADAGGLVRIAGGTVGRTVRGGSRAVWSRNESRVVMTGGVVQAYDFIAGVDSQAWLLGGEVQQQLAVDPGGRSTMLGGLVGGLRAAGVAALHGGRVAGPTQVSAGGELRVFGIEFLVDGAPVPGLDAMGDSVTLNTFTGQLLQAVLSDGTQYELTLDPSTPPSGDWVADGAAVRLTLAGLSGDYNADGVVDAADYTAWRDAVGSQGAGLPTDGDMNGAVDQDDYLVWRNNYGASLAELLSGAAAPVPEPAAAALLALVITLGGSRRGRASRRVAMAMLAIPAAP</sequence>
<accession>A0A5C5V2M2</accession>
<dbReference type="EMBL" id="SIHJ01000003">
    <property type="protein sequence ID" value="TWT32230.1"/>
    <property type="molecule type" value="Genomic_DNA"/>
</dbReference>
<evidence type="ECO:0000256" key="2">
    <source>
        <dbReference type="SAM" id="SignalP"/>
    </source>
</evidence>
<protein>
    <recommendedName>
        <fullName evidence="5">Lipoprotein</fullName>
    </recommendedName>
</protein>
<dbReference type="InterPro" id="IPR018247">
    <property type="entry name" value="EF_Hand_1_Ca_BS"/>
</dbReference>
<organism evidence="3 4">
    <name type="scientific">Posidoniimonas corsicana</name>
    <dbReference type="NCBI Taxonomy" id="1938618"/>
    <lineage>
        <taxon>Bacteria</taxon>
        <taxon>Pseudomonadati</taxon>
        <taxon>Planctomycetota</taxon>
        <taxon>Planctomycetia</taxon>
        <taxon>Pirellulales</taxon>
        <taxon>Lacipirellulaceae</taxon>
        <taxon>Posidoniimonas</taxon>
    </lineage>
</organism>
<feature type="chain" id="PRO_5022861158" description="Lipoprotein" evidence="2">
    <location>
        <begin position="22"/>
        <end position="1007"/>
    </location>
</feature>
<comment type="caution">
    <text evidence="3">The sequence shown here is derived from an EMBL/GenBank/DDBJ whole genome shotgun (WGS) entry which is preliminary data.</text>
</comment>
<evidence type="ECO:0000313" key="3">
    <source>
        <dbReference type="EMBL" id="TWT32230.1"/>
    </source>
</evidence>